<accession>A0A1U9JVE6</accession>
<feature type="domain" description="Membrane insertase YidC N-terminal" evidence="15">
    <location>
        <begin position="92"/>
        <end position="378"/>
    </location>
</feature>
<evidence type="ECO:0000256" key="6">
    <source>
        <dbReference type="ARBA" id="ARBA00022692"/>
    </source>
</evidence>
<feature type="transmembrane region" description="Helical" evidence="13">
    <location>
        <begin position="546"/>
        <end position="573"/>
    </location>
</feature>
<keyword evidence="9 13" id="KW-0472">Membrane</keyword>
<feature type="transmembrane region" description="Helical" evidence="13">
    <location>
        <begin position="513"/>
        <end position="534"/>
    </location>
</feature>
<keyword evidence="8 13" id="KW-1133">Transmembrane helix</keyword>
<keyword evidence="5 13" id="KW-1003">Cell membrane</keyword>
<evidence type="ECO:0000256" key="13">
    <source>
        <dbReference type="HAMAP-Rule" id="MF_01810"/>
    </source>
</evidence>
<evidence type="ECO:0000256" key="3">
    <source>
        <dbReference type="ARBA" id="ARBA00015325"/>
    </source>
</evidence>
<dbReference type="InterPro" id="IPR028055">
    <property type="entry name" value="YidC/Oxa/ALB_C"/>
</dbReference>
<feature type="transmembrane region" description="Helical" evidence="13">
    <location>
        <begin position="6"/>
        <end position="26"/>
    </location>
</feature>
<organism evidence="16 17">
    <name type="scientific">Candidatus Tokpelaia hoelldobleri</name>
    <dbReference type="NCBI Taxonomy" id="1902579"/>
    <lineage>
        <taxon>Bacteria</taxon>
        <taxon>Pseudomonadati</taxon>
        <taxon>Pseudomonadota</taxon>
        <taxon>Alphaproteobacteria</taxon>
        <taxon>Hyphomicrobiales</taxon>
        <taxon>Candidatus Tokpelaia</taxon>
    </lineage>
</organism>
<evidence type="ECO:0000256" key="7">
    <source>
        <dbReference type="ARBA" id="ARBA00022927"/>
    </source>
</evidence>
<dbReference type="Proteomes" id="UP000188912">
    <property type="component" value="Chromosome"/>
</dbReference>
<comment type="subunit">
    <text evidence="13">Interacts with the Sec translocase complex via SecD. Specifically interacts with transmembrane segments of nascent integral membrane proteins during membrane integration.</text>
</comment>
<evidence type="ECO:0000256" key="8">
    <source>
        <dbReference type="ARBA" id="ARBA00022989"/>
    </source>
</evidence>
<evidence type="ECO:0000256" key="12">
    <source>
        <dbReference type="ARBA" id="ARBA00033342"/>
    </source>
</evidence>
<evidence type="ECO:0000256" key="10">
    <source>
        <dbReference type="ARBA" id="ARBA00023186"/>
    </source>
</evidence>
<dbReference type="InterPro" id="IPR038221">
    <property type="entry name" value="YidC_periplasmic_sf"/>
</dbReference>
<dbReference type="PRINTS" id="PR00701">
    <property type="entry name" value="60KDINNERMP"/>
</dbReference>
<feature type="transmembrane region" description="Helical" evidence="13">
    <location>
        <begin position="459"/>
        <end position="480"/>
    </location>
</feature>
<dbReference type="GO" id="GO:0005886">
    <property type="term" value="C:plasma membrane"/>
    <property type="evidence" value="ECO:0007669"/>
    <property type="project" value="UniProtKB-SubCell"/>
</dbReference>
<evidence type="ECO:0000256" key="11">
    <source>
        <dbReference type="ARBA" id="ARBA00033245"/>
    </source>
</evidence>
<reference evidence="16 17" key="2">
    <citation type="journal article" date="2016" name="Sci. Rep.">
        <title>The genome of Rhizobiales bacteria in predatory ants reveals urease gene functions but no genes for nitrogen fixation.</title>
        <authorList>
            <person name="Neuvonen M.M."/>
            <person name="Tamarit D."/>
            <person name="Naslund K."/>
            <person name="Liebig J."/>
            <person name="Feldhaar H."/>
            <person name="Moran N.A."/>
            <person name="Guy L."/>
            <person name="Andersson S.G."/>
        </authorList>
    </citation>
    <scope>NUCLEOTIDE SEQUENCE [LARGE SCALE GENOMIC DNA]</scope>
    <source>
        <strain evidence="16 17">Hsal</strain>
    </source>
</reference>
<comment type="subcellular location">
    <subcellularLocation>
        <location evidence="1">Cell inner membrane</location>
        <topology evidence="1">Multi-pass membrane protein</topology>
    </subcellularLocation>
    <subcellularLocation>
        <location evidence="13">Cell membrane</location>
        <topology evidence="13">Multi-pass membrane protein</topology>
    </subcellularLocation>
</comment>
<dbReference type="NCBIfam" id="TIGR03593">
    <property type="entry name" value="yidC_nterm"/>
    <property type="match status" value="1"/>
</dbReference>
<keyword evidence="6 13" id="KW-0812">Transmembrane</keyword>
<dbReference type="InterPro" id="IPR047196">
    <property type="entry name" value="YidC_ALB_C"/>
</dbReference>
<protein>
    <recommendedName>
        <fullName evidence="3 13">Membrane protein insertase YidC</fullName>
    </recommendedName>
    <alternativeName>
        <fullName evidence="12 13">Foldase YidC</fullName>
    </alternativeName>
    <alternativeName>
        <fullName evidence="11 13">Membrane integrase YidC</fullName>
    </alternativeName>
    <alternativeName>
        <fullName evidence="13">Membrane protein YidC</fullName>
    </alternativeName>
</protein>
<dbReference type="Gene3D" id="2.70.98.90">
    <property type="match status" value="1"/>
</dbReference>
<keyword evidence="17" id="KW-1185">Reference proteome</keyword>
<dbReference type="Pfam" id="PF02096">
    <property type="entry name" value="60KD_IMP"/>
    <property type="match status" value="1"/>
</dbReference>
<dbReference type="CDD" id="cd19961">
    <property type="entry name" value="EcYidC-like_peri"/>
    <property type="match status" value="1"/>
</dbReference>
<dbReference type="EMBL" id="CP017315">
    <property type="protein sequence ID" value="AQS41826.1"/>
    <property type="molecule type" value="Genomic_DNA"/>
</dbReference>
<evidence type="ECO:0000256" key="1">
    <source>
        <dbReference type="ARBA" id="ARBA00004429"/>
    </source>
</evidence>
<dbReference type="GO" id="GO:0015031">
    <property type="term" value="P:protein transport"/>
    <property type="evidence" value="ECO:0007669"/>
    <property type="project" value="UniProtKB-KW"/>
</dbReference>
<evidence type="ECO:0000313" key="17">
    <source>
        <dbReference type="Proteomes" id="UP000188912"/>
    </source>
</evidence>
<evidence type="ECO:0000256" key="5">
    <source>
        <dbReference type="ARBA" id="ARBA00022475"/>
    </source>
</evidence>
<keyword evidence="10 13" id="KW-0143">Chaperone</keyword>
<comment type="function">
    <text evidence="13">Required for the insertion and/or proper folding and/or complex formation of integral membrane proteins into the membrane. Involved in integration of membrane proteins that insert both dependently and independently of the Sec translocase complex, as well as at least some lipoproteins. Aids folding of multispanning membrane proteins.</text>
</comment>
<dbReference type="GO" id="GO:0051205">
    <property type="term" value="P:protein insertion into membrane"/>
    <property type="evidence" value="ECO:0007669"/>
    <property type="project" value="TreeGrafter"/>
</dbReference>
<dbReference type="InterPro" id="IPR019998">
    <property type="entry name" value="Membr_insert_YidC"/>
</dbReference>
<feature type="domain" description="Membrane insertase YidC/Oxa/ALB C-terminal" evidence="14">
    <location>
        <begin position="390"/>
        <end position="587"/>
    </location>
</feature>
<keyword evidence="4 13" id="KW-0813">Transport</keyword>
<evidence type="ECO:0000313" key="16">
    <source>
        <dbReference type="EMBL" id="AQS41826.1"/>
    </source>
</evidence>
<evidence type="ECO:0000259" key="14">
    <source>
        <dbReference type="Pfam" id="PF02096"/>
    </source>
</evidence>
<dbReference type="AlphaFoldDB" id="A0A1U9JVE6"/>
<proteinExistence type="inferred from homology"/>
<feature type="transmembrane region" description="Helical" evidence="13">
    <location>
        <begin position="390"/>
        <end position="409"/>
    </location>
</feature>
<gene>
    <name evidence="13 16" type="primary">yidC</name>
    <name evidence="16" type="ORF">BHV28_11380</name>
</gene>
<dbReference type="CDD" id="cd20070">
    <property type="entry name" value="5TM_YidC_Alb3"/>
    <property type="match status" value="1"/>
</dbReference>
<dbReference type="Pfam" id="PF14849">
    <property type="entry name" value="YidC_periplas"/>
    <property type="match status" value="1"/>
</dbReference>
<dbReference type="InterPro" id="IPR028053">
    <property type="entry name" value="Membr_insert_YidC_N"/>
</dbReference>
<evidence type="ECO:0000259" key="15">
    <source>
        <dbReference type="Pfam" id="PF14849"/>
    </source>
</evidence>
<dbReference type="NCBIfam" id="NF002353">
    <property type="entry name" value="PRK01318.1-4"/>
    <property type="match status" value="1"/>
</dbReference>
<dbReference type="PANTHER" id="PTHR12428">
    <property type="entry name" value="OXA1"/>
    <property type="match status" value="1"/>
</dbReference>
<dbReference type="HAMAP" id="MF_01810">
    <property type="entry name" value="YidC_type1"/>
    <property type="match status" value="1"/>
</dbReference>
<comment type="similarity">
    <text evidence="2 13">Belongs to the OXA1/ALB3/YidC family. Type 1 subfamily.</text>
</comment>
<dbReference type="NCBIfam" id="TIGR03592">
    <property type="entry name" value="yidC_oxa1_cterm"/>
    <property type="match status" value="1"/>
</dbReference>
<dbReference type="PRINTS" id="PR01900">
    <property type="entry name" value="YIDCPROTEIN"/>
</dbReference>
<keyword evidence="7 13" id="KW-0653">Protein transport</keyword>
<sequence>MEYNRNFFIAIVLSMLVLLGWNYFFVAAPQNQDARQEAEIARQMEANQQNPAAGGMGQIPAASAGNVSDVQEKPAIEMTGQGRNEVLAGNARIAVDTPELKGSINLAGARFDDLSLKNYRVTVAGDSPNIELLNPDRFREGYIAEVGFVGVTNGLRVPDSNTLWQVEGANRTLTPQNPVRLVFDNGAGVVFHRTISVDDKYMFTLEDSVENKTGARILLGTRGLVYRFSPPKEASSSAVLHEGFIGSMGDRGMETESYSKLADAKGKDRRVPFEDVTGGGWVGITDKYWAVAVIPAQNTRFSAQFSFSDRVNPRYQSELRAEAVYVQPGMQQTFTSRVFAGAKQVDVLDGYESRLGIRHFGFLIDWGRLGFIAKPMFVLIDWLFKMVGNFGVAILLVTVILKVFLFPLANKSYKSMARMKTVQPAMMEIREKYADDKTRQQQAIMELYKREKINPLAGCWPLLVQFPIFFALYKVLYITIDMRHEPFFGWIHDLTAPDPTSMFNLFGLLPFDVPSFLAIGAWPVIMGITMFLQMRMNPTPPDPTQAMIFTWMPVVFTWMMAAFPAGLVIYWAWNNTLSIIQQSIIMKSQGAKIELFDNLKALFVRKPKA</sequence>
<evidence type="ECO:0000256" key="9">
    <source>
        <dbReference type="ARBA" id="ARBA00023136"/>
    </source>
</evidence>
<dbReference type="KEGG" id="thd:BHV28_11380"/>
<evidence type="ECO:0000256" key="4">
    <source>
        <dbReference type="ARBA" id="ARBA00022448"/>
    </source>
</evidence>
<dbReference type="STRING" id="1902579.BHV28_11380"/>
<dbReference type="GO" id="GO:0032977">
    <property type="term" value="F:membrane insertase activity"/>
    <property type="evidence" value="ECO:0007669"/>
    <property type="project" value="InterPro"/>
</dbReference>
<dbReference type="PANTHER" id="PTHR12428:SF65">
    <property type="entry name" value="CYTOCHROME C OXIDASE ASSEMBLY PROTEIN COX18, MITOCHONDRIAL"/>
    <property type="match status" value="1"/>
</dbReference>
<dbReference type="InterPro" id="IPR001708">
    <property type="entry name" value="YidC/ALB3/OXA1/COX18"/>
</dbReference>
<reference evidence="16 17" key="1">
    <citation type="journal article" date="2010" name="Science">
        <title>Genomic comparison of the ants Camponotus floridanus and Harpegnathos saltator.</title>
        <authorList>
            <person name="Bonasio R."/>
            <person name="Zhang G."/>
            <person name="Ye C."/>
            <person name="Mutti N.S."/>
            <person name="Fang X."/>
            <person name="Qin N."/>
            <person name="Donahue G."/>
            <person name="Yang P."/>
            <person name="Li Q."/>
            <person name="Li C."/>
            <person name="Zhang P."/>
            <person name="Huang Z."/>
            <person name="Berger S.L."/>
            <person name="Reinberg D."/>
            <person name="Wang J."/>
            <person name="Liebig J."/>
        </authorList>
    </citation>
    <scope>NUCLEOTIDE SEQUENCE [LARGE SCALE GENOMIC DNA]</scope>
    <source>
        <strain evidence="16 17">Hsal</strain>
    </source>
</reference>
<evidence type="ECO:0000256" key="2">
    <source>
        <dbReference type="ARBA" id="ARBA00010527"/>
    </source>
</evidence>
<name>A0A1U9JVE6_9HYPH</name>